<dbReference type="InterPro" id="IPR011017">
    <property type="entry name" value="TRASH_dom"/>
</dbReference>
<evidence type="ECO:0000313" key="2">
    <source>
        <dbReference type="EMBL" id="TLD41262.1"/>
    </source>
</evidence>
<dbReference type="AlphaFoldDB" id="A0A533Q9E0"/>
<dbReference type="SUPFAM" id="SSF47240">
    <property type="entry name" value="Ferritin-like"/>
    <property type="match status" value="2"/>
</dbReference>
<dbReference type="InterPro" id="IPR009078">
    <property type="entry name" value="Ferritin-like_SF"/>
</dbReference>
<comment type="caution">
    <text evidence="2">The sequence shown here is derived from an EMBL/GenBank/DDBJ whole genome shotgun (WGS) entry which is preliminary data.</text>
</comment>
<dbReference type="InterPro" id="IPR012348">
    <property type="entry name" value="RNR-like"/>
</dbReference>
<feature type="domain" description="TRASH" evidence="1">
    <location>
        <begin position="96"/>
        <end position="134"/>
    </location>
</feature>
<dbReference type="EMBL" id="SULG01000055">
    <property type="protein sequence ID" value="TLD41262.1"/>
    <property type="molecule type" value="Genomic_DNA"/>
</dbReference>
<gene>
    <name evidence="2" type="ORF">JETT_2466</name>
</gene>
<dbReference type="Proteomes" id="UP000319783">
    <property type="component" value="Unassembled WGS sequence"/>
</dbReference>
<dbReference type="InterPro" id="IPR007029">
    <property type="entry name" value="YHS_dom"/>
</dbReference>
<accession>A0A533Q9E0</accession>
<dbReference type="GO" id="GO:0016491">
    <property type="term" value="F:oxidoreductase activity"/>
    <property type="evidence" value="ECO:0007669"/>
    <property type="project" value="InterPro"/>
</dbReference>
<reference evidence="2 3" key="1">
    <citation type="submission" date="2019-04" db="EMBL/GenBank/DDBJ databases">
        <title>Genome of a novel bacterium Candidatus Jettenia ecosi reconstructed from metagenome of an anammox bioreactor.</title>
        <authorList>
            <person name="Mardanov A.V."/>
            <person name="Beletsky A.V."/>
            <person name="Ravin N.V."/>
            <person name="Botchkova E.A."/>
            <person name="Litti Y.V."/>
            <person name="Nozhevnikova A.N."/>
        </authorList>
    </citation>
    <scope>NUCLEOTIDE SEQUENCE [LARGE SCALE GENOMIC DNA]</scope>
    <source>
        <strain evidence="2">J2</strain>
    </source>
</reference>
<organism evidence="2 3">
    <name type="scientific">Candidatus Jettenia ecosi</name>
    <dbReference type="NCBI Taxonomy" id="2494326"/>
    <lineage>
        <taxon>Bacteria</taxon>
        <taxon>Pseudomonadati</taxon>
        <taxon>Planctomycetota</taxon>
        <taxon>Candidatus Brocadiia</taxon>
        <taxon>Candidatus Brocadiales</taxon>
        <taxon>Candidatus Brocadiaceae</taxon>
        <taxon>Candidatus Jettenia</taxon>
    </lineage>
</organism>
<dbReference type="PROSITE" id="PS51257">
    <property type="entry name" value="PROKAR_LIPOPROTEIN"/>
    <property type="match status" value="1"/>
</dbReference>
<evidence type="ECO:0000259" key="1">
    <source>
        <dbReference type="SMART" id="SM00746"/>
    </source>
</evidence>
<name>A0A533Q9E0_9BACT</name>
<feature type="domain" description="TRASH" evidence="1">
    <location>
        <begin position="44"/>
        <end position="81"/>
    </location>
</feature>
<proteinExistence type="predicted"/>
<protein>
    <recommendedName>
        <fullName evidence="1">TRASH domain-containing protein</fullName>
    </recommendedName>
</protein>
<evidence type="ECO:0000313" key="3">
    <source>
        <dbReference type="Proteomes" id="UP000319783"/>
    </source>
</evidence>
<dbReference type="SMART" id="SM00746">
    <property type="entry name" value="TRASH"/>
    <property type="match status" value="2"/>
</dbReference>
<sequence length="141" mass="15783">MVAKYSFIAGIILCAGIGCTITTTTSSQKGQPKVIDPVCAYFSDMGCVNIAIDENTPKSTYKGETYYFCNKECKVDFDKNPSKYLKAVTPPQGAVDPVCHMEIEKLGRFVTCIYQDKVYYFCSDHCRIKYMANPDNYSGKE</sequence>
<dbReference type="Gene3D" id="1.10.620.20">
    <property type="entry name" value="Ribonucleotide Reductase, subunit A"/>
    <property type="match status" value="2"/>
</dbReference>
<dbReference type="Pfam" id="PF04945">
    <property type="entry name" value="YHS"/>
    <property type="match status" value="2"/>
</dbReference>